<gene>
    <name evidence="2" type="ORF">S12H4_17827</name>
</gene>
<name>X1THQ1_9ZZZZ</name>
<dbReference type="Pfam" id="PF13860">
    <property type="entry name" value="FlgD_ig"/>
    <property type="match status" value="1"/>
</dbReference>
<protein>
    <recommendedName>
        <fullName evidence="1">FlgD/Vpr Ig-like domain-containing protein</fullName>
    </recommendedName>
</protein>
<dbReference type="EMBL" id="BARW01008750">
    <property type="protein sequence ID" value="GAI87095.1"/>
    <property type="molecule type" value="Genomic_DNA"/>
</dbReference>
<evidence type="ECO:0000259" key="1">
    <source>
        <dbReference type="Pfam" id="PF13860"/>
    </source>
</evidence>
<proteinExistence type="predicted"/>
<evidence type="ECO:0000313" key="2">
    <source>
        <dbReference type="EMBL" id="GAI87095.1"/>
    </source>
</evidence>
<feature type="domain" description="FlgD/Vpr Ig-like" evidence="1">
    <location>
        <begin position="121"/>
        <end position="188"/>
    </location>
</feature>
<dbReference type="InterPro" id="IPR025965">
    <property type="entry name" value="FlgD/Vpr_Ig-like"/>
</dbReference>
<sequence length="339" mass="36094">VTRGGTTPSKSITITDNVHGSNSITITVYDNGYLPDNDNNDTYYWGKFTLRQGDGTGTAGDILELSDTETAKIEANLDDDGQQGELTITAGYSSFTDFTPPVMTLSADPSTFSPDGDGVQDTTTISFTLSDNVSTSLYTRLEIRDNTGNHVIKRNLVTPSDGALATGSHSYIWDGKDDDANYVPDATYVAYLISVDGAENSAQRTVEIVVETIEPEITDITVNPSTISPENGDGSYDTSTITFKATNAGADLTFEVYAEPGCTTLVRDLTSLIQPVGGTDNFSVTWDGKNDSASHVDDAEYTCKIYAESLTGQYDENTDATVTVDNTAPSAVTNLSASA</sequence>
<organism evidence="2">
    <name type="scientific">marine sediment metagenome</name>
    <dbReference type="NCBI Taxonomy" id="412755"/>
    <lineage>
        <taxon>unclassified sequences</taxon>
        <taxon>metagenomes</taxon>
        <taxon>ecological metagenomes</taxon>
    </lineage>
</organism>
<dbReference type="Gene3D" id="2.60.40.4070">
    <property type="match status" value="2"/>
</dbReference>
<comment type="caution">
    <text evidence="2">The sequence shown here is derived from an EMBL/GenBank/DDBJ whole genome shotgun (WGS) entry which is preliminary data.</text>
</comment>
<accession>X1THQ1</accession>
<dbReference type="AlphaFoldDB" id="X1THQ1"/>
<feature type="non-terminal residue" evidence="2">
    <location>
        <position position="1"/>
    </location>
</feature>
<feature type="non-terminal residue" evidence="2">
    <location>
        <position position="339"/>
    </location>
</feature>
<reference evidence="2" key="1">
    <citation type="journal article" date="2014" name="Front. Microbiol.">
        <title>High frequency of phylogenetically diverse reductive dehalogenase-homologous genes in deep subseafloor sedimentary metagenomes.</title>
        <authorList>
            <person name="Kawai M."/>
            <person name="Futagami T."/>
            <person name="Toyoda A."/>
            <person name="Takaki Y."/>
            <person name="Nishi S."/>
            <person name="Hori S."/>
            <person name="Arai W."/>
            <person name="Tsubouchi T."/>
            <person name="Morono Y."/>
            <person name="Uchiyama I."/>
            <person name="Ito T."/>
            <person name="Fujiyama A."/>
            <person name="Inagaki F."/>
            <person name="Takami H."/>
        </authorList>
    </citation>
    <scope>NUCLEOTIDE SEQUENCE</scope>
    <source>
        <strain evidence="2">Expedition CK06-06</strain>
    </source>
</reference>